<keyword evidence="1" id="KW-1133">Transmembrane helix</keyword>
<dbReference type="EMBL" id="ADAS02000006">
    <property type="protein sequence ID" value="OAV98607.1"/>
    <property type="molecule type" value="Genomic_DNA"/>
</dbReference>
<reference evidence="2" key="1">
    <citation type="submission" date="2009-11" db="EMBL/GenBank/DDBJ databases">
        <authorList>
            <consortium name="The Broad Institute Genome Sequencing Platform"/>
            <person name="Ward D."/>
            <person name="Feldgarden M."/>
            <person name="Earl A."/>
            <person name="Young S.K."/>
            <person name="Zeng Q."/>
            <person name="Koehrsen M."/>
            <person name="Alvarado L."/>
            <person name="Berlin A."/>
            <person name="Bochicchio J."/>
            <person name="Borenstein D."/>
            <person name="Chapman S.B."/>
            <person name="Chen Z."/>
            <person name="Engels R."/>
            <person name="Freedman E."/>
            <person name="Gellesch M."/>
            <person name="Goldberg J."/>
            <person name="Griggs A."/>
            <person name="Gujja S."/>
            <person name="Heilman E."/>
            <person name="Heiman D."/>
            <person name="Hepburn T."/>
            <person name="Howarth C."/>
            <person name="Jen D."/>
            <person name="Larson L."/>
            <person name="Lewis B."/>
            <person name="Mehta T."/>
            <person name="Park D."/>
            <person name="Pearson M."/>
            <person name="Roberts A."/>
            <person name="Saif S."/>
            <person name="Shea T."/>
            <person name="Shenoy N."/>
            <person name="Sisk P."/>
            <person name="Stolte C."/>
            <person name="Sykes S."/>
            <person name="Thomson T."/>
            <person name="Walk T."/>
            <person name="White J."/>
            <person name="Yandava C."/>
            <person name="Izard J."/>
            <person name="Baranova O.V."/>
            <person name="Blanton J.M."/>
            <person name="Tanner A.C."/>
            <person name="Dewhirst F.E."/>
            <person name="Haas B."/>
            <person name="Nusbaum C."/>
            <person name="Birren B."/>
        </authorList>
    </citation>
    <scope>NUCLEOTIDE SEQUENCE [LARGE SCALE GENOMIC DNA]</scope>
    <source>
        <strain evidence="2">1-1 BBBD Race 1</strain>
    </source>
</reference>
<evidence type="ECO:0000256" key="1">
    <source>
        <dbReference type="SAM" id="Phobius"/>
    </source>
</evidence>
<dbReference type="OrthoDB" id="2500257at2759"/>
<feature type="transmembrane region" description="Helical" evidence="1">
    <location>
        <begin position="20"/>
        <end position="38"/>
    </location>
</feature>
<name>A0A180H0P2_PUCT1</name>
<evidence type="ECO:0000313" key="3">
    <source>
        <dbReference type="EnsemblFungi" id="PTTG_25598-t43_1-p1"/>
    </source>
</evidence>
<accession>A0A180H0P2</accession>
<dbReference type="EMBL" id="ADAS02000006">
    <property type="protein sequence ID" value="OAV98606.1"/>
    <property type="molecule type" value="Genomic_DNA"/>
</dbReference>
<evidence type="ECO:0000313" key="2">
    <source>
        <dbReference type="EMBL" id="OAV98606.1"/>
    </source>
</evidence>
<dbReference type="AlphaFoldDB" id="A0A180H0P2"/>
<keyword evidence="4" id="KW-1185">Reference proteome</keyword>
<keyword evidence="1" id="KW-0472">Membrane</keyword>
<dbReference type="EnsemblFungi" id="PTTG_25598-t43_2">
    <property type="protein sequence ID" value="PTTG_25598-t43_2-p1"/>
    <property type="gene ID" value="PTTG_25598"/>
</dbReference>
<gene>
    <name evidence="2" type="ORF">PTTG_25598</name>
</gene>
<reference evidence="3 4" key="3">
    <citation type="journal article" date="2017" name="G3 (Bethesda)">
        <title>Comparative analysis highlights variable genome content of wheat rusts and divergence of the mating loci.</title>
        <authorList>
            <person name="Cuomo C.A."/>
            <person name="Bakkeren G."/>
            <person name="Khalil H.B."/>
            <person name="Panwar V."/>
            <person name="Joly D."/>
            <person name="Linning R."/>
            <person name="Sakthikumar S."/>
            <person name="Song X."/>
            <person name="Adiconis X."/>
            <person name="Fan L."/>
            <person name="Goldberg J.M."/>
            <person name="Levin J.Z."/>
            <person name="Young S."/>
            <person name="Zeng Q."/>
            <person name="Anikster Y."/>
            <person name="Bruce M."/>
            <person name="Wang M."/>
            <person name="Yin C."/>
            <person name="McCallum B."/>
            <person name="Szabo L.J."/>
            <person name="Hulbert S."/>
            <person name="Chen X."/>
            <person name="Fellers J.P."/>
        </authorList>
    </citation>
    <scope>NUCLEOTIDE SEQUENCE</scope>
    <source>
        <strain evidence="3">isolate 1-1 / race 1 (BBBD)</strain>
        <strain evidence="4">Isolate 1-1 / race 1 (BBBD)</strain>
    </source>
</reference>
<reference evidence="2" key="2">
    <citation type="submission" date="2016-05" db="EMBL/GenBank/DDBJ databases">
        <title>Comparative analysis highlights variable genome content of wheat rusts and divergence of the mating loci.</title>
        <authorList>
            <person name="Cuomo C.A."/>
            <person name="Bakkeren G."/>
            <person name="Szabo L."/>
            <person name="Khalil H."/>
            <person name="Joly D."/>
            <person name="Goldberg J."/>
            <person name="Young S."/>
            <person name="Zeng Q."/>
            <person name="Fellers J."/>
        </authorList>
    </citation>
    <scope>NUCLEOTIDE SEQUENCE [LARGE SCALE GENOMIC DNA]</scope>
    <source>
        <strain evidence="2">1-1 BBBD Race 1</strain>
    </source>
</reference>
<protein>
    <submittedName>
        <fullName evidence="2 3">Uncharacterized protein</fullName>
    </submittedName>
</protein>
<sequence>MRIRQKCSLTMDGCRKNDQTTTLCLLMIFFHCVHFAIMNGENTIHIVSPSIDASTRIVRDSAGLDEGQIEREGGLLTEREDFKDLSGSEYNNRASKIHNNGILEGNPPLSDKDLIAKDSAISKFTKAYDKFKDQCITSSSLTDEKHREDEQFQQYQIEWGDRIVNKSQRKGGRDLLPRLRKEVANGIPANHRELRAELEKTLNLAERQLKSEGWWTQIVDFFRYLFKRDEWRQYNASLQLSKLRRGLKSGSTLPKMRRPINLLSLFERKGPNFSEAELQLIENMTKGSSHLTAADEALINELGKESFVHHRNMKVQNLQNKYNSAVDKTPQDMKNNILGGLKYFWAMIGMGKDLNKQDRKLFESLEKMKDMEDASQILAQNERQNQSIIVRAWKSRKMEITRTCSSAFAILKSRPNLPVKEKEVLERLSSLWDEGKLSPESKDGDALWKVYKDQREIIERSATEFNQKMQELLRKAQPVDTSHKYLDHIASIEKRVRAQNFLEKSADASKALETKEKMGFSLTQNEKQYSNHKHKITVSNNDNTYNNLMDKLAIENRIHESGQISQDLMKITNGLISNDKKFFHGRQSQLNRLKSHLKQEEKDEIKRILYLSDDGYQLRKETKFVKILKILINVECRSNFHTEGVKEISKLLDTISHLKDQEIESARLKLDQFKDVFMLWKSRHT</sequence>
<dbReference type="VEuPathDB" id="FungiDB:PTTG_25598"/>
<dbReference type="Proteomes" id="UP000005240">
    <property type="component" value="Unassembled WGS sequence"/>
</dbReference>
<proteinExistence type="predicted"/>
<organism evidence="2">
    <name type="scientific">Puccinia triticina (isolate 1-1 / race 1 (BBBD))</name>
    <name type="common">Brown leaf rust fungus</name>
    <dbReference type="NCBI Taxonomy" id="630390"/>
    <lineage>
        <taxon>Eukaryota</taxon>
        <taxon>Fungi</taxon>
        <taxon>Dikarya</taxon>
        <taxon>Basidiomycota</taxon>
        <taxon>Pucciniomycotina</taxon>
        <taxon>Pucciniomycetes</taxon>
        <taxon>Pucciniales</taxon>
        <taxon>Pucciniaceae</taxon>
        <taxon>Puccinia</taxon>
    </lineage>
</organism>
<dbReference type="EnsemblFungi" id="PTTG_25598-t43_1">
    <property type="protein sequence ID" value="PTTG_25598-t43_1-p1"/>
    <property type="gene ID" value="PTTG_25598"/>
</dbReference>
<keyword evidence="1" id="KW-0812">Transmembrane</keyword>
<reference evidence="3" key="4">
    <citation type="submission" date="2025-05" db="UniProtKB">
        <authorList>
            <consortium name="EnsemblFungi"/>
        </authorList>
    </citation>
    <scope>IDENTIFICATION</scope>
    <source>
        <strain evidence="3">isolate 1-1 / race 1 (BBBD)</strain>
    </source>
</reference>
<evidence type="ECO:0000313" key="4">
    <source>
        <dbReference type="Proteomes" id="UP000005240"/>
    </source>
</evidence>